<keyword evidence="3" id="KW-1185">Reference proteome</keyword>
<dbReference type="Proteomes" id="UP000584642">
    <property type="component" value="Unassembled WGS sequence"/>
</dbReference>
<gene>
    <name evidence="2" type="ORF">HND93_02650</name>
</gene>
<feature type="region of interest" description="Disordered" evidence="1">
    <location>
        <begin position="32"/>
        <end position="51"/>
    </location>
</feature>
<evidence type="ECO:0000313" key="2">
    <source>
        <dbReference type="EMBL" id="NYZ18597.1"/>
    </source>
</evidence>
<dbReference type="EMBL" id="JABFDB010000001">
    <property type="protein sequence ID" value="NYZ18597.1"/>
    <property type="molecule type" value="Genomic_DNA"/>
</dbReference>
<evidence type="ECO:0000313" key="3">
    <source>
        <dbReference type="Proteomes" id="UP000584642"/>
    </source>
</evidence>
<sequence length="51" mass="5279">MFTTVGSAPRLLRTLARATVLAGFLAAGSAVPAMAQSRASPTSSRRSFRPS</sequence>
<name>A0ABX2T3F3_9PROT</name>
<protein>
    <submittedName>
        <fullName evidence="2">Uncharacterized protein</fullName>
    </submittedName>
</protein>
<organism evidence="2 3">
    <name type="scientific">Azospirillum oleiclasticum</name>
    <dbReference type="NCBI Taxonomy" id="2735135"/>
    <lineage>
        <taxon>Bacteria</taxon>
        <taxon>Pseudomonadati</taxon>
        <taxon>Pseudomonadota</taxon>
        <taxon>Alphaproteobacteria</taxon>
        <taxon>Rhodospirillales</taxon>
        <taxon>Azospirillaceae</taxon>
        <taxon>Azospirillum</taxon>
    </lineage>
</organism>
<evidence type="ECO:0000256" key="1">
    <source>
        <dbReference type="SAM" id="MobiDB-lite"/>
    </source>
</evidence>
<accession>A0ABX2T3F3</accession>
<comment type="caution">
    <text evidence="2">The sequence shown here is derived from an EMBL/GenBank/DDBJ whole genome shotgun (WGS) entry which is preliminary data.</text>
</comment>
<reference evidence="2 3" key="1">
    <citation type="submission" date="2020-05" db="EMBL/GenBank/DDBJ databases">
        <title>Azospirillum oleiclasticum sp. nov, a nitrogen-fixing and heavy crude oil-emulsifying bacterium isolated from the crude oil of Yumen Oilfield.</title>
        <authorList>
            <person name="Wu D."/>
            <person name="Cai M."/>
            <person name="Zhang X."/>
        </authorList>
    </citation>
    <scope>NUCLEOTIDE SEQUENCE [LARGE SCALE GENOMIC DNA]</scope>
    <source>
        <strain evidence="2 3">ROY-1-1-2</strain>
    </source>
</reference>
<proteinExistence type="predicted"/>
<dbReference type="RefSeq" id="WP_180280325.1">
    <property type="nucleotide sequence ID" value="NZ_JABFDB010000001.1"/>
</dbReference>